<evidence type="ECO:0000256" key="3">
    <source>
        <dbReference type="ARBA" id="ARBA00022729"/>
    </source>
</evidence>
<feature type="binding site" evidence="8">
    <location>
        <position position="575"/>
    </location>
    <ligand>
        <name>Mg(2+)</name>
        <dbReference type="ChEBI" id="CHEBI:18420"/>
        <note>catalytic</note>
    </ligand>
</feature>
<dbReference type="InterPro" id="IPR043504">
    <property type="entry name" value="Peptidase_S1_PA_chymotrypsin"/>
</dbReference>
<accession>A0A7J5AE35</accession>
<dbReference type="Gene3D" id="2.40.10.10">
    <property type="entry name" value="Trypsin-like serine proteases"/>
    <property type="match status" value="2"/>
</dbReference>
<protein>
    <recommendedName>
        <fullName evidence="9">Serine protease</fullName>
        <ecNumber evidence="9">3.4.21.-</ecNumber>
    </recommendedName>
</protein>
<reference evidence="12 13" key="1">
    <citation type="submission" date="2019-09" db="EMBL/GenBank/DDBJ databases">
        <authorList>
            <person name="Cao W.R."/>
        </authorList>
    </citation>
    <scope>NUCLEOTIDE SEQUENCE [LARGE SCALE GENOMIC DNA]</scope>
    <source>
        <strain evidence="13">a4</strain>
    </source>
</reference>
<dbReference type="SMART" id="SM00477">
    <property type="entry name" value="NUC"/>
    <property type="match status" value="1"/>
</dbReference>
<feature type="domain" description="DNA/RNA non-specific endonuclease/pyrophosphatase/phosphodiesterase" evidence="11">
    <location>
        <begin position="473"/>
        <end position="696"/>
    </location>
</feature>
<evidence type="ECO:0000313" key="13">
    <source>
        <dbReference type="Proteomes" id="UP000467305"/>
    </source>
</evidence>
<evidence type="ECO:0000256" key="9">
    <source>
        <dbReference type="RuleBase" id="RU004296"/>
    </source>
</evidence>
<dbReference type="InterPro" id="IPR044929">
    <property type="entry name" value="DNA/RNA_non-sp_Endonuclease_sf"/>
</dbReference>
<organism evidence="12 13">
    <name type="scientific">Tenacibaculum aiptasiae</name>
    <dbReference type="NCBI Taxonomy" id="426481"/>
    <lineage>
        <taxon>Bacteria</taxon>
        <taxon>Pseudomonadati</taxon>
        <taxon>Bacteroidota</taxon>
        <taxon>Flavobacteriia</taxon>
        <taxon>Flavobacteriales</taxon>
        <taxon>Flavobacteriaceae</taxon>
        <taxon>Tenacibaculum</taxon>
    </lineage>
</organism>
<feature type="active site" description="Proton acceptor" evidence="7">
    <location>
        <position position="538"/>
    </location>
</feature>
<dbReference type="OrthoDB" id="9770276at2"/>
<keyword evidence="13" id="KW-1185">Reference proteome</keyword>
<keyword evidence="2 9" id="KW-0645">Protease</keyword>
<evidence type="ECO:0000256" key="7">
    <source>
        <dbReference type="PIRSR" id="PIRSR640255-1"/>
    </source>
</evidence>
<dbReference type="InterPro" id="IPR009003">
    <property type="entry name" value="Peptidase_S1_PA"/>
</dbReference>
<comment type="caution">
    <text evidence="12">The sequence shown here is derived from an EMBL/GenBank/DDBJ whole genome shotgun (WGS) entry which is preliminary data.</text>
</comment>
<proteinExistence type="inferred from homology"/>
<feature type="active site" description="Charge relay system" evidence="6">
    <location>
        <position position="133"/>
    </location>
</feature>
<dbReference type="InterPro" id="IPR020821">
    <property type="entry name" value="ENPP1-3/EXOG-like_nuc-like"/>
</dbReference>
<keyword evidence="3" id="KW-0732">Signal</keyword>
<dbReference type="GO" id="GO:0003676">
    <property type="term" value="F:nucleic acid binding"/>
    <property type="evidence" value="ECO:0007669"/>
    <property type="project" value="InterPro"/>
</dbReference>
<dbReference type="SUPFAM" id="SSF50494">
    <property type="entry name" value="Trypsin-like serine proteases"/>
    <property type="match status" value="1"/>
</dbReference>
<dbReference type="AlphaFoldDB" id="A0A7J5AE35"/>
<dbReference type="GO" id="GO:0046872">
    <property type="term" value="F:metal ion binding"/>
    <property type="evidence" value="ECO:0007669"/>
    <property type="project" value="UniProtKB-KW"/>
</dbReference>
<dbReference type="InterPro" id="IPR040255">
    <property type="entry name" value="Non-specific_endonuclease"/>
</dbReference>
<dbReference type="PANTHER" id="PTHR13966">
    <property type="entry name" value="ENDONUCLEASE RELATED"/>
    <property type="match status" value="1"/>
</dbReference>
<feature type="domain" description="ENPP1-3/EXOG-like endonuclease/phosphodiesterase" evidence="10">
    <location>
        <begin position="474"/>
        <end position="696"/>
    </location>
</feature>
<evidence type="ECO:0000259" key="10">
    <source>
        <dbReference type="SMART" id="SM00477"/>
    </source>
</evidence>
<feature type="active site" description="Charge relay system" evidence="6">
    <location>
        <position position="177"/>
    </location>
</feature>
<gene>
    <name evidence="12" type="ORF">F7018_12610</name>
</gene>
<dbReference type="EMBL" id="WAAU01000024">
    <property type="protein sequence ID" value="KAB1155309.1"/>
    <property type="molecule type" value="Genomic_DNA"/>
</dbReference>
<dbReference type="PANTHER" id="PTHR13966:SF5">
    <property type="entry name" value="ENDONUCLEASE G, MITOCHONDRIAL"/>
    <property type="match status" value="1"/>
</dbReference>
<evidence type="ECO:0000313" key="12">
    <source>
        <dbReference type="EMBL" id="KAB1155309.1"/>
    </source>
</evidence>
<dbReference type="GO" id="GO:0006508">
    <property type="term" value="P:proteolysis"/>
    <property type="evidence" value="ECO:0007669"/>
    <property type="project" value="UniProtKB-KW"/>
</dbReference>
<evidence type="ECO:0000256" key="2">
    <source>
        <dbReference type="ARBA" id="ARBA00022670"/>
    </source>
</evidence>
<evidence type="ECO:0000256" key="6">
    <source>
        <dbReference type="PIRSR" id="PIRSR608256-1"/>
    </source>
</evidence>
<evidence type="ECO:0000256" key="5">
    <source>
        <dbReference type="ARBA" id="ARBA00022825"/>
    </source>
</evidence>
<dbReference type="GO" id="GO:0004519">
    <property type="term" value="F:endonuclease activity"/>
    <property type="evidence" value="ECO:0007669"/>
    <property type="project" value="TreeGrafter"/>
</dbReference>
<dbReference type="PRINTS" id="PR00839">
    <property type="entry name" value="V8PROTEASE"/>
</dbReference>
<dbReference type="Gene3D" id="3.40.570.10">
    <property type="entry name" value="Extracellular Endonuclease, subunit A"/>
    <property type="match status" value="1"/>
</dbReference>
<evidence type="ECO:0000256" key="4">
    <source>
        <dbReference type="ARBA" id="ARBA00022801"/>
    </source>
</evidence>
<feature type="active site" description="Charge relay system" evidence="6">
    <location>
        <position position="258"/>
    </location>
</feature>
<keyword evidence="4 9" id="KW-0378">Hydrolase</keyword>
<dbReference type="SUPFAM" id="SSF54060">
    <property type="entry name" value="His-Me finger endonucleases"/>
    <property type="match status" value="1"/>
</dbReference>
<keyword evidence="5 9" id="KW-0720">Serine protease</keyword>
<dbReference type="SMART" id="SM00892">
    <property type="entry name" value="Endonuclease_NS"/>
    <property type="match status" value="1"/>
</dbReference>
<dbReference type="GO" id="GO:0008236">
    <property type="term" value="F:serine-type peptidase activity"/>
    <property type="evidence" value="ECO:0007669"/>
    <property type="project" value="UniProtKB-KW"/>
</dbReference>
<sequence>MKVSLDQLIKSEVRYNKYKKEKIRPTITEIDASEFLSNVSSSIPQEIVQGNIIGDKKNLLKRKEMLSSSKYEPLNFAYERAIGKNDSVYSNFVELILEVKKKVGRIVVKEFNEINGYATGFLISDNLLLTNWHVFKTKESVGDSVVQFNYELDTNGNPTSSITFNLSASTFYYSFEDLDYCIVAVEKSDVTGSHDLSGIGYIFLDPTLGKLGNEDEESLNIIHHPNGDYKQLSIRENKFKRIMSTSLWYESDTAQGSSGGPVFNDQWQVVALHHMGVAKKNENGEYLDKNNQIIPVIDNEIDVSKVHWIANEGIRISVIRKHLQSVFPNTPLIFKIFNQPNNNQPNQPILNNDKTPILDTQSQNQIPKKMENSINISIPSEILEKKDTINVNITTKDFLQQASTASVQSHSTTPTSLIEEENYKLERETSYVNCRGYRSDFLGSNFRVAIPKPLKTIKNQIAKISGTNAYILKYYKFSVIFNALNKMPLISCINVDGDEDKRKDFTDRYDRWIRDNRIDFDCQLDNKFYTKSGFDRGHMSRREDANWGETPSEAKRNADLTCVHTNACPQVPELNRSNRGGIWGKLEKLVLEYGAKKENGKTGKISVFNGPIFKNTDPIYKGVKIPMEYFKIVIWLSDNDEIKATAFKLSQADLVGNIDFEDLGIDQDVKFKEYQCSLSELQKLTNIDFEDIKEFDTYKGNKKTIEIKDENHLIEMIKV</sequence>
<keyword evidence="8" id="KW-0479">Metal-binding</keyword>
<dbReference type="Proteomes" id="UP000467305">
    <property type="component" value="Unassembled WGS sequence"/>
</dbReference>
<evidence type="ECO:0000259" key="11">
    <source>
        <dbReference type="SMART" id="SM00892"/>
    </source>
</evidence>
<dbReference type="InterPro" id="IPR044925">
    <property type="entry name" value="His-Me_finger_sf"/>
</dbReference>
<dbReference type="InterPro" id="IPR008256">
    <property type="entry name" value="Peptidase_S1B"/>
</dbReference>
<evidence type="ECO:0000256" key="8">
    <source>
        <dbReference type="PIRSR" id="PIRSR640255-2"/>
    </source>
</evidence>
<dbReference type="InterPro" id="IPR001604">
    <property type="entry name" value="Endo_G_ENPP1-like_dom"/>
</dbReference>
<dbReference type="EC" id="3.4.21.-" evidence="9"/>
<comment type="similarity">
    <text evidence="1 9">Belongs to the peptidase S1B family.</text>
</comment>
<dbReference type="RefSeq" id="WP_150900418.1">
    <property type="nucleotide sequence ID" value="NZ_WAAU01000024.1"/>
</dbReference>
<dbReference type="Pfam" id="PF13365">
    <property type="entry name" value="Trypsin_2"/>
    <property type="match status" value="1"/>
</dbReference>
<evidence type="ECO:0000256" key="1">
    <source>
        <dbReference type="ARBA" id="ARBA00008764"/>
    </source>
</evidence>
<name>A0A7J5AE35_9FLAO</name>
<dbReference type="Pfam" id="PF01223">
    <property type="entry name" value="Endonuclease_NS"/>
    <property type="match status" value="1"/>
</dbReference>